<dbReference type="SUPFAM" id="SSF51658">
    <property type="entry name" value="Xylose isomerase-like"/>
    <property type="match status" value="1"/>
</dbReference>
<accession>A0A5E7AAK7</accession>
<dbReference type="InterPro" id="IPR036237">
    <property type="entry name" value="Xyl_isomerase-like_sf"/>
</dbReference>
<evidence type="ECO:0008006" key="3">
    <source>
        <dbReference type="Google" id="ProtNLM"/>
    </source>
</evidence>
<gene>
    <name evidence="1" type="ORF">PS710_00563</name>
</gene>
<sequence length="345" mass="39879">MSKEKTFSIGCNGRGVQLSSIDHPVKQEELSIREQFRLVKEAGVFDYFDRLPLRSNLGEYLQAIDDFQLPVLTSSWFYKLGDEADDAALLDNLKICSEVGSKVHNIMTFTHDNQGLTLTDSQIIDHYIRAYEFGHGLGVEPSFELHVNMWTEDFRRIEPIALKLREQGVPFNFTLDYSHVIFKINNPQELDISGIRREVESLEMKLDPFEAGSLCEQWLDLNIVKWTQLRVVAPNQPKNLWYKNESGEFARGIQYPMTRPAIGEWHSEWNAFLTEPSKEAIRKALRYHITHPDSPLEYITTEMINLPDYGAAAKYNLFEQNIEAARFIRRAWQETQALYKAGLLA</sequence>
<dbReference type="Proteomes" id="UP000381093">
    <property type="component" value="Unassembled WGS sequence"/>
</dbReference>
<protein>
    <recommendedName>
        <fullName evidence="3">Xylose isomerase</fullName>
    </recommendedName>
</protein>
<organism evidence="1 2">
    <name type="scientific">Pseudomonas fluorescens</name>
    <dbReference type="NCBI Taxonomy" id="294"/>
    <lineage>
        <taxon>Bacteria</taxon>
        <taxon>Pseudomonadati</taxon>
        <taxon>Pseudomonadota</taxon>
        <taxon>Gammaproteobacteria</taxon>
        <taxon>Pseudomonadales</taxon>
        <taxon>Pseudomonadaceae</taxon>
        <taxon>Pseudomonas</taxon>
    </lineage>
</organism>
<evidence type="ECO:0000313" key="1">
    <source>
        <dbReference type="EMBL" id="VVN73081.1"/>
    </source>
</evidence>
<dbReference type="RefSeq" id="WP_150763071.1">
    <property type="nucleotide sequence ID" value="NZ_CABVHW010000001.1"/>
</dbReference>
<dbReference type="Gene3D" id="3.20.20.150">
    <property type="entry name" value="Divalent-metal-dependent TIM barrel enzymes"/>
    <property type="match status" value="1"/>
</dbReference>
<dbReference type="EMBL" id="CABVHW010000001">
    <property type="protein sequence ID" value="VVN73081.1"/>
    <property type="molecule type" value="Genomic_DNA"/>
</dbReference>
<reference evidence="1 2" key="1">
    <citation type="submission" date="2019-09" db="EMBL/GenBank/DDBJ databases">
        <authorList>
            <person name="Chandra G."/>
            <person name="Truman W A."/>
        </authorList>
    </citation>
    <scope>NUCLEOTIDE SEQUENCE [LARGE SCALE GENOMIC DNA]</scope>
    <source>
        <strain evidence="1">PS710</strain>
    </source>
</reference>
<evidence type="ECO:0000313" key="2">
    <source>
        <dbReference type="Proteomes" id="UP000381093"/>
    </source>
</evidence>
<dbReference type="AlphaFoldDB" id="A0A5E7AAK7"/>
<proteinExistence type="predicted"/>
<name>A0A5E7AAK7_PSEFL</name>